<organism evidence="5 6">
    <name type="scientific">Devosia geojensis</name>
    <dbReference type="NCBI Taxonomy" id="443610"/>
    <lineage>
        <taxon>Bacteria</taxon>
        <taxon>Pseudomonadati</taxon>
        <taxon>Pseudomonadota</taxon>
        <taxon>Alphaproteobacteria</taxon>
        <taxon>Hyphomicrobiales</taxon>
        <taxon>Devosiaceae</taxon>
        <taxon>Devosia</taxon>
    </lineage>
</organism>
<keyword evidence="6" id="KW-1185">Reference proteome</keyword>
<dbReference type="GO" id="GO:0000271">
    <property type="term" value="P:polysaccharide biosynthetic process"/>
    <property type="evidence" value="ECO:0007669"/>
    <property type="project" value="UniProtKB-KW"/>
</dbReference>
<dbReference type="PANTHER" id="PTHR30576:SF21">
    <property type="entry name" value="UDP-GLUCOSE:UNDECAPRENYL-PHOSPHATE GLUCOSE-1-PHOSPHATE TRANSFERASE"/>
    <property type="match status" value="1"/>
</dbReference>
<keyword evidence="3" id="KW-0472">Membrane</keyword>
<comment type="similarity">
    <text evidence="1">Belongs to the bacterial sugar transferase family.</text>
</comment>
<evidence type="ECO:0000256" key="3">
    <source>
        <dbReference type="SAM" id="Phobius"/>
    </source>
</evidence>
<name>A0A0F5FT76_9HYPH</name>
<protein>
    <submittedName>
        <fullName evidence="5">Exopolysaccharide biosynthesis protein</fullName>
    </submittedName>
</protein>
<feature type="domain" description="Bacterial sugar transferase" evidence="4">
    <location>
        <begin position="21"/>
        <end position="207"/>
    </location>
</feature>
<reference evidence="5 6" key="1">
    <citation type="submission" date="2015-03" db="EMBL/GenBank/DDBJ databases">
        <authorList>
            <person name="Hassan Y.I."/>
            <person name="Lepp D."/>
            <person name="Li X.-Z."/>
            <person name="Zhou T."/>
        </authorList>
    </citation>
    <scope>NUCLEOTIDE SEQUENCE [LARGE SCALE GENOMIC DNA]</scope>
    <source>
        <strain evidence="5 6">BD-c194</strain>
    </source>
</reference>
<dbReference type="PATRIC" id="fig|443610.3.peg.80"/>
<evidence type="ECO:0000256" key="1">
    <source>
        <dbReference type="ARBA" id="ARBA00006464"/>
    </source>
</evidence>
<dbReference type="PANTHER" id="PTHR30576">
    <property type="entry name" value="COLANIC BIOSYNTHESIS UDP-GLUCOSE LIPID CARRIER TRANSFERASE"/>
    <property type="match status" value="1"/>
</dbReference>
<dbReference type="OrthoDB" id="9808602at2"/>
<dbReference type="AlphaFoldDB" id="A0A0F5FT76"/>
<dbReference type="Proteomes" id="UP000033632">
    <property type="component" value="Unassembled WGS sequence"/>
</dbReference>
<comment type="caution">
    <text evidence="5">The sequence shown here is derived from an EMBL/GenBank/DDBJ whole genome shotgun (WGS) entry which is preliminary data.</text>
</comment>
<proteinExistence type="inferred from homology"/>
<keyword evidence="2" id="KW-0270">Exopolysaccharide synthesis</keyword>
<dbReference type="STRING" id="443610.VE25_09570"/>
<evidence type="ECO:0000256" key="2">
    <source>
        <dbReference type="ARBA" id="ARBA00023169"/>
    </source>
</evidence>
<dbReference type="Pfam" id="PF02397">
    <property type="entry name" value="Bac_transf"/>
    <property type="match status" value="1"/>
</dbReference>
<evidence type="ECO:0000313" key="5">
    <source>
        <dbReference type="EMBL" id="KKB12061.1"/>
    </source>
</evidence>
<gene>
    <name evidence="5" type="ORF">VE25_09570</name>
</gene>
<evidence type="ECO:0000259" key="4">
    <source>
        <dbReference type="Pfam" id="PF02397"/>
    </source>
</evidence>
<accession>A0A0F5FT76</accession>
<keyword evidence="3" id="KW-0812">Transmembrane</keyword>
<dbReference type="EMBL" id="JZEX01000097">
    <property type="protein sequence ID" value="KKB12061.1"/>
    <property type="molecule type" value="Genomic_DNA"/>
</dbReference>
<keyword evidence="3" id="KW-1133">Transmembrane helix</keyword>
<sequence>MNGQPTPVFPSRDRIRQLALKRLFDIAVALAALMVLAPLFCLVAVAIRLGSRGPVFFRQTREGYEGRAFRMFKFRTMHVEDCDVSGVSQTIEGDPRVTAVGRFLRRTSIDELPQLINVVLGDMSIVGPRPHVSGMMAGGMLYTQLVPYYSARLDMLPGITGWAQANGLRGTTQDSAVAKARIDYDIAYIQNFSLMLDLRIIWMTFRREFISGTGS</sequence>
<dbReference type="GO" id="GO:0009242">
    <property type="term" value="P:colanic acid biosynthetic process"/>
    <property type="evidence" value="ECO:0007669"/>
    <property type="project" value="TreeGrafter"/>
</dbReference>
<dbReference type="GO" id="GO:0089702">
    <property type="term" value="F:undecaprenyl-phosphate glucose phosphotransferase activity"/>
    <property type="evidence" value="ECO:0007669"/>
    <property type="project" value="TreeGrafter"/>
</dbReference>
<evidence type="ECO:0000313" key="6">
    <source>
        <dbReference type="Proteomes" id="UP000033632"/>
    </source>
</evidence>
<feature type="transmembrane region" description="Helical" evidence="3">
    <location>
        <begin position="26"/>
        <end position="49"/>
    </location>
</feature>
<dbReference type="InterPro" id="IPR003362">
    <property type="entry name" value="Bact_transf"/>
</dbReference>